<dbReference type="InterPro" id="IPR011600">
    <property type="entry name" value="Pept_C14_caspase"/>
</dbReference>
<dbReference type="OMA" id="RRNIMIA"/>
<dbReference type="Proteomes" id="UP000008141">
    <property type="component" value="Unassembled WGS sequence"/>
</dbReference>
<dbReference type="GO" id="GO:0005737">
    <property type="term" value="C:cytoplasm"/>
    <property type="evidence" value="ECO:0007669"/>
    <property type="project" value="TreeGrafter"/>
</dbReference>
<feature type="domain" description="Peptidase C14 caspase" evidence="2">
    <location>
        <begin position="2"/>
        <end position="166"/>
    </location>
</feature>
<dbReference type="GO" id="GO:0006508">
    <property type="term" value="P:proteolysis"/>
    <property type="evidence" value="ECO:0007669"/>
    <property type="project" value="InterPro"/>
</dbReference>
<name>E1ZMX6_CHLVA</name>
<dbReference type="PANTHER" id="PTHR48104">
    <property type="entry name" value="METACASPASE-4"/>
    <property type="match status" value="1"/>
</dbReference>
<dbReference type="FunCoup" id="E1ZMX6">
    <property type="interactions" value="539"/>
</dbReference>
<dbReference type="OrthoDB" id="3223806at2759"/>
<evidence type="ECO:0000313" key="3">
    <source>
        <dbReference type="EMBL" id="EFN52767.1"/>
    </source>
</evidence>
<dbReference type="InterPro" id="IPR029030">
    <property type="entry name" value="Caspase-like_dom_sf"/>
</dbReference>
<dbReference type="Pfam" id="PF00656">
    <property type="entry name" value="Peptidase_C14"/>
    <property type="match status" value="1"/>
</dbReference>
<dbReference type="SUPFAM" id="SSF52129">
    <property type="entry name" value="Caspase-like"/>
    <property type="match status" value="1"/>
</dbReference>
<proteinExistence type="inferred from homology"/>
<dbReference type="GeneID" id="17352302"/>
<dbReference type="PANTHER" id="PTHR48104:SF30">
    <property type="entry name" value="METACASPASE-1"/>
    <property type="match status" value="1"/>
</dbReference>
<evidence type="ECO:0000256" key="1">
    <source>
        <dbReference type="ARBA" id="ARBA00009005"/>
    </source>
</evidence>
<dbReference type="RefSeq" id="XP_005844869.1">
    <property type="nucleotide sequence ID" value="XM_005844807.1"/>
</dbReference>
<sequence>GRKKAFICGINYFGTSAKLNGCINDAKCMEYLLKSKFGFKQENILMMTDDCPDPMRRPTRANMFQGFRWLTMDMRPGDSLVFHYSGHGSQTRDYSGEETDGMNETLCPMDFRQAGEIVDDELNRCLINPLPTGVKLHCIIDACHSGSVMDLPFQAHVRGGYAQWEASYHFTRAHKGTAGGFAVQFGASKDSQTAADT</sequence>
<dbReference type="MEROPS" id="C14.047"/>
<dbReference type="KEGG" id="cvr:CHLNCDRAFT_11130"/>
<feature type="non-terminal residue" evidence="3">
    <location>
        <position position="1"/>
    </location>
</feature>
<gene>
    <name evidence="3" type="ORF">CHLNCDRAFT_11130</name>
</gene>
<keyword evidence="4" id="KW-1185">Reference proteome</keyword>
<dbReference type="EMBL" id="GL433854">
    <property type="protein sequence ID" value="EFN52767.1"/>
    <property type="molecule type" value="Genomic_DNA"/>
</dbReference>
<reference evidence="3 4" key="1">
    <citation type="journal article" date="2010" name="Plant Cell">
        <title>The Chlorella variabilis NC64A genome reveals adaptation to photosymbiosis, coevolution with viruses, and cryptic sex.</title>
        <authorList>
            <person name="Blanc G."/>
            <person name="Duncan G."/>
            <person name="Agarkova I."/>
            <person name="Borodovsky M."/>
            <person name="Gurnon J."/>
            <person name="Kuo A."/>
            <person name="Lindquist E."/>
            <person name="Lucas S."/>
            <person name="Pangilinan J."/>
            <person name="Polle J."/>
            <person name="Salamov A."/>
            <person name="Terry A."/>
            <person name="Yamada T."/>
            <person name="Dunigan D.D."/>
            <person name="Grigoriev I.V."/>
            <person name="Claverie J.M."/>
            <person name="Van Etten J.L."/>
        </authorList>
    </citation>
    <scope>NUCLEOTIDE SEQUENCE [LARGE SCALE GENOMIC DNA]</scope>
    <source>
        <strain evidence="3 4">NC64A</strain>
    </source>
</reference>
<dbReference type="STRING" id="554065.E1ZMX6"/>
<dbReference type="InParanoid" id="E1ZMX6"/>
<comment type="similarity">
    <text evidence="1">Belongs to the peptidase C14B family.</text>
</comment>
<dbReference type="Gene3D" id="3.40.50.12660">
    <property type="match status" value="1"/>
</dbReference>
<dbReference type="GO" id="GO:0004197">
    <property type="term" value="F:cysteine-type endopeptidase activity"/>
    <property type="evidence" value="ECO:0007669"/>
    <property type="project" value="InterPro"/>
</dbReference>
<protein>
    <recommendedName>
        <fullName evidence="2">Peptidase C14 caspase domain-containing protein</fullName>
    </recommendedName>
</protein>
<dbReference type="AlphaFoldDB" id="E1ZMX6"/>
<evidence type="ECO:0000259" key="2">
    <source>
        <dbReference type="Pfam" id="PF00656"/>
    </source>
</evidence>
<evidence type="ECO:0000313" key="4">
    <source>
        <dbReference type="Proteomes" id="UP000008141"/>
    </source>
</evidence>
<feature type="non-terminal residue" evidence="3">
    <location>
        <position position="197"/>
    </location>
</feature>
<dbReference type="InterPro" id="IPR050452">
    <property type="entry name" value="Metacaspase"/>
</dbReference>
<accession>E1ZMX6</accession>
<organism evidence="4">
    <name type="scientific">Chlorella variabilis</name>
    <name type="common">Green alga</name>
    <dbReference type="NCBI Taxonomy" id="554065"/>
    <lineage>
        <taxon>Eukaryota</taxon>
        <taxon>Viridiplantae</taxon>
        <taxon>Chlorophyta</taxon>
        <taxon>core chlorophytes</taxon>
        <taxon>Trebouxiophyceae</taxon>
        <taxon>Chlorellales</taxon>
        <taxon>Chlorellaceae</taxon>
        <taxon>Chlorella clade</taxon>
        <taxon>Chlorella</taxon>
    </lineage>
</organism>
<dbReference type="eggNOG" id="KOG1546">
    <property type="taxonomic scope" value="Eukaryota"/>
</dbReference>